<evidence type="ECO:0000313" key="1">
    <source>
        <dbReference type="EMBL" id="KAI5664160.1"/>
    </source>
</evidence>
<accession>A0ACC0AV56</accession>
<dbReference type="Proteomes" id="UP001060085">
    <property type="component" value="Linkage Group LG05"/>
</dbReference>
<comment type="caution">
    <text evidence="1">The sequence shown here is derived from an EMBL/GenBank/DDBJ whole genome shotgun (WGS) entry which is preliminary data.</text>
</comment>
<name>A0ACC0AV56_CATRO</name>
<proteinExistence type="predicted"/>
<protein>
    <submittedName>
        <fullName evidence="1">Uncharacterized protein</fullName>
    </submittedName>
</protein>
<gene>
    <name evidence="1" type="ORF">M9H77_23483</name>
</gene>
<reference evidence="2" key="1">
    <citation type="journal article" date="2023" name="Nat. Plants">
        <title>Single-cell RNA sequencing provides a high-resolution roadmap for understanding the multicellular compartmentation of specialized metabolism.</title>
        <authorList>
            <person name="Sun S."/>
            <person name="Shen X."/>
            <person name="Li Y."/>
            <person name="Li Y."/>
            <person name="Wang S."/>
            <person name="Li R."/>
            <person name="Zhang H."/>
            <person name="Shen G."/>
            <person name="Guo B."/>
            <person name="Wei J."/>
            <person name="Xu J."/>
            <person name="St-Pierre B."/>
            <person name="Chen S."/>
            <person name="Sun C."/>
        </authorList>
    </citation>
    <scope>NUCLEOTIDE SEQUENCE [LARGE SCALE GENOMIC DNA]</scope>
</reference>
<keyword evidence="2" id="KW-1185">Reference proteome</keyword>
<sequence>MVAVLWTNPIMALSHNVNCVTLGTSYAEFSIFSSGCSIFQKSPIVSIDLRLHTAKKRAIKCCLEKVVLERKEFEFETSFDDYLKAMESVQSAKGKGPRTSKKRGENGELKVVDEKDSKGIKISRKAENDADLVIQVEEDVLHDKKTPLKKWKNPVSNKSKTSKSELLDVERAAFKTMGEVNSVYDKPRVSRMDMEERIQKLAKCLNGADIDMPEWMFSKMMQSAMIRFSDHSMLRIIQILGKLGNWRRVLQLIEWIQSRERFKSHKIRYIYTTALDVLGKSRRPVEALNLFRAMQEHMSSYPDVVAYHSIAVTLGQAGHLKELFDVIDSMRSPPKRKFRSSILEKWDPSLEPDIVVYNSVLNACVRRKKWEGAFWVLQQLRQQGQQPSSTTYGLVMEVMYACARYNLVHDFFRKVQKSCIPNALTYKVLIKTFSKEGKIKEALLAVEDMERRGIVGTASLYYELACCLCSAGRCQEAVMQIDKICKVANKPLVVTYTGLIQACLNSSDIENAVYIFNHMQKFCSPNMVTCNIMLKAFLDHGMFEDAKGLFLRLLANINSIHRKSDYKDKVTPDLYAFNLMLDACLAEQKWEDLEFVYVNMLKYGYHFSAKRHLQVILDAGEAGKVELLETTWKHLVQEDRIPPPALIKEMFRVKLLQGDYHEALSSFACHPSIDLKAFSRKWWLKFFTENSHFIGKDDRLVNFMDVLNLILAKTEAQNQIFENLKMSCKEFSSIQKISGESN</sequence>
<organism evidence="1 2">
    <name type="scientific">Catharanthus roseus</name>
    <name type="common">Madagascar periwinkle</name>
    <name type="synonym">Vinca rosea</name>
    <dbReference type="NCBI Taxonomy" id="4058"/>
    <lineage>
        <taxon>Eukaryota</taxon>
        <taxon>Viridiplantae</taxon>
        <taxon>Streptophyta</taxon>
        <taxon>Embryophyta</taxon>
        <taxon>Tracheophyta</taxon>
        <taxon>Spermatophyta</taxon>
        <taxon>Magnoliopsida</taxon>
        <taxon>eudicotyledons</taxon>
        <taxon>Gunneridae</taxon>
        <taxon>Pentapetalae</taxon>
        <taxon>asterids</taxon>
        <taxon>lamiids</taxon>
        <taxon>Gentianales</taxon>
        <taxon>Apocynaceae</taxon>
        <taxon>Rauvolfioideae</taxon>
        <taxon>Vinceae</taxon>
        <taxon>Catharanthinae</taxon>
        <taxon>Catharanthus</taxon>
    </lineage>
</organism>
<evidence type="ECO:0000313" key="2">
    <source>
        <dbReference type="Proteomes" id="UP001060085"/>
    </source>
</evidence>
<dbReference type="EMBL" id="CM044705">
    <property type="protein sequence ID" value="KAI5664160.1"/>
    <property type="molecule type" value="Genomic_DNA"/>
</dbReference>